<dbReference type="EMBL" id="JBHRXX010000002">
    <property type="protein sequence ID" value="MFC3682845.1"/>
    <property type="molecule type" value="Genomic_DNA"/>
</dbReference>
<sequence>MPLSNAAAIRVIRAALYAAAPVVALSLSPRSAHAGDYYFYVENKTNSRIVKLEVSEDKRDWGFFDIGRGIGKGRSSRLVWDESTNSEDCEQWIRARFADGSASEPAKFDFCRAMDDPIVFE</sequence>
<feature type="signal peptide" evidence="1">
    <location>
        <begin position="1"/>
        <end position="34"/>
    </location>
</feature>
<gene>
    <name evidence="2" type="ORF">ACFOPI_04525</name>
</gene>
<dbReference type="Proteomes" id="UP001595729">
    <property type="component" value="Unassembled WGS sequence"/>
</dbReference>
<feature type="chain" id="PRO_5047184932" description="Secreted protein" evidence="1">
    <location>
        <begin position="35"/>
        <end position="121"/>
    </location>
</feature>
<evidence type="ECO:0000313" key="3">
    <source>
        <dbReference type="Proteomes" id="UP001595729"/>
    </source>
</evidence>
<comment type="caution">
    <text evidence="2">The sequence shown here is derived from an EMBL/GenBank/DDBJ whole genome shotgun (WGS) entry which is preliminary data.</text>
</comment>
<evidence type="ECO:0000256" key="1">
    <source>
        <dbReference type="SAM" id="SignalP"/>
    </source>
</evidence>
<keyword evidence="1" id="KW-0732">Signal</keyword>
<evidence type="ECO:0008006" key="4">
    <source>
        <dbReference type="Google" id="ProtNLM"/>
    </source>
</evidence>
<dbReference type="RefSeq" id="WP_382171390.1">
    <property type="nucleotide sequence ID" value="NZ_JBHRXX010000002.1"/>
</dbReference>
<protein>
    <recommendedName>
        <fullName evidence="4">Secreted protein</fullName>
    </recommendedName>
</protein>
<name>A0ABV7VZK0_9BURK</name>
<accession>A0ABV7VZK0</accession>
<proteinExistence type="predicted"/>
<reference evidence="3" key="1">
    <citation type="journal article" date="2019" name="Int. J. Syst. Evol. Microbiol.">
        <title>The Global Catalogue of Microorganisms (GCM) 10K type strain sequencing project: providing services to taxonomists for standard genome sequencing and annotation.</title>
        <authorList>
            <consortium name="The Broad Institute Genomics Platform"/>
            <consortium name="The Broad Institute Genome Sequencing Center for Infectious Disease"/>
            <person name="Wu L."/>
            <person name="Ma J."/>
        </authorList>
    </citation>
    <scope>NUCLEOTIDE SEQUENCE [LARGE SCALE GENOMIC DNA]</scope>
    <source>
        <strain evidence="3">KCTC 42501</strain>
    </source>
</reference>
<organism evidence="2 3">
    <name type="scientific">Hydrogenophaga luteola</name>
    <dbReference type="NCBI Taxonomy" id="1591122"/>
    <lineage>
        <taxon>Bacteria</taxon>
        <taxon>Pseudomonadati</taxon>
        <taxon>Pseudomonadota</taxon>
        <taxon>Betaproteobacteria</taxon>
        <taxon>Burkholderiales</taxon>
        <taxon>Comamonadaceae</taxon>
        <taxon>Hydrogenophaga</taxon>
    </lineage>
</organism>
<evidence type="ECO:0000313" key="2">
    <source>
        <dbReference type="EMBL" id="MFC3682845.1"/>
    </source>
</evidence>
<keyword evidence="3" id="KW-1185">Reference proteome</keyword>